<name>A0ABQ9E0Y8_TEGGR</name>
<proteinExistence type="predicted"/>
<evidence type="ECO:0000313" key="1">
    <source>
        <dbReference type="EMBL" id="KAJ8298111.1"/>
    </source>
</evidence>
<keyword evidence="2" id="KW-1185">Reference proteome</keyword>
<evidence type="ECO:0000313" key="2">
    <source>
        <dbReference type="Proteomes" id="UP001217089"/>
    </source>
</evidence>
<reference evidence="1 2" key="1">
    <citation type="submission" date="2022-12" db="EMBL/GenBank/DDBJ databases">
        <title>Chromosome-level genome of Tegillarca granosa.</title>
        <authorList>
            <person name="Kim J."/>
        </authorList>
    </citation>
    <scope>NUCLEOTIDE SEQUENCE [LARGE SCALE GENOMIC DNA]</scope>
    <source>
        <strain evidence="1">Teg-2019</strain>
        <tissue evidence="1">Adductor muscle</tissue>
    </source>
</reference>
<dbReference type="EMBL" id="JARBDR010000923">
    <property type="protein sequence ID" value="KAJ8298111.1"/>
    <property type="molecule type" value="Genomic_DNA"/>
</dbReference>
<protein>
    <submittedName>
        <fullName evidence="1">Uncharacterized protein</fullName>
    </submittedName>
</protein>
<accession>A0ABQ9E0Y8</accession>
<organism evidence="1 2">
    <name type="scientific">Tegillarca granosa</name>
    <name type="common">Malaysian cockle</name>
    <name type="synonym">Anadara granosa</name>
    <dbReference type="NCBI Taxonomy" id="220873"/>
    <lineage>
        <taxon>Eukaryota</taxon>
        <taxon>Metazoa</taxon>
        <taxon>Spiralia</taxon>
        <taxon>Lophotrochozoa</taxon>
        <taxon>Mollusca</taxon>
        <taxon>Bivalvia</taxon>
        <taxon>Autobranchia</taxon>
        <taxon>Pteriomorphia</taxon>
        <taxon>Arcoida</taxon>
        <taxon>Arcoidea</taxon>
        <taxon>Arcidae</taxon>
        <taxon>Tegillarca</taxon>
    </lineage>
</organism>
<comment type="caution">
    <text evidence="1">The sequence shown here is derived from an EMBL/GenBank/DDBJ whole genome shotgun (WGS) entry which is preliminary data.</text>
</comment>
<gene>
    <name evidence="1" type="ORF">KUTeg_024642</name>
</gene>
<dbReference type="Proteomes" id="UP001217089">
    <property type="component" value="Unassembled WGS sequence"/>
</dbReference>
<sequence length="62" mass="7193">MWRKFFKWFRGAHGIVSKAVCSESASVDTNVTNKYKETTLLNLLKDYSPCIVYNVKESDLFL</sequence>